<feature type="domain" description="ABC transporter" evidence="4">
    <location>
        <begin position="7"/>
        <end position="256"/>
    </location>
</feature>
<sequence>MPPSTHIAVRDVSVSLGQHRVLSGVSFTAPTGKVTGIIGENGSGKSTLLRVMAGLFKPDAGHVESSGTVGLLYQEVPFSLQDTISQVVSDAIAPALHALDRMEVAAHSLKDNDVSSQKEYADALDEAERRDAWNVTSLAEEMLVGLGLQNLDRNCATEFLSGGERARLSLAWLLLRKPDVLLLDEPTNHLDARAVAYLIEVLQRWRGPVVMASHDRAFLDECARFLVDLDPVASRLGEDVIQTFSGTYSDYVLHRLDATERWHRQYREQQNTLRKARAAVRDSTKVGHPGAAPRTEVKMAKKFYADRAATVATRRLGNSRMRLERVEKEQIRKPPSELRFCGIPDPQDSPNTLSLRDVSVPGRLGPVSQTFGPGEKWLVTGVNGSGKSTLLQVLAGALKHEGVANIDPRHTGLLSQEPSISALLTRGKDTTAQEAFEDLSEVGASLTGFGLVPPRELHRPVRLLSVGTRRRLELALLVAAPPPILLLDEPTNHISLVLATELEDAVSTYAGTTIVATHDRWLIDRWPGKRLHLS</sequence>
<dbReference type="PANTHER" id="PTHR19211">
    <property type="entry name" value="ATP-BINDING TRANSPORT PROTEIN-RELATED"/>
    <property type="match status" value="1"/>
</dbReference>
<reference evidence="5 6" key="1">
    <citation type="submission" date="2019-08" db="EMBL/GenBank/DDBJ databases">
        <title>In-depth cultivation of the pig gut microbiome towards novel bacterial diversity and tailored functional studies.</title>
        <authorList>
            <person name="Wylensek D."/>
            <person name="Hitch T.C.A."/>
            <person name="Clavel T."/>
        </authorList>
    </citation>
    <scope>NUCLEOTIDE SEQUENCE [LARGE SCALE GENOMIC DNA]</scope>
    <source>
        <strain evidence="5 6">WB03_NA08</strain>
    </source>
</reference>
<keyword evidence="2" id="KW-0547">Nucleotide-binding</keyword>
<dbReference type="EMBL" id="VULO01000010">
    <property type="protein sequence ID" value="MSS84910.1"/>
    <property type="molecule type" value="Genomic_DNA"/>
</dbReference>
<evidence type="ECO:0000313" key="6">
    <source>
        <dbReference type="Proteomes" id="UP000470875"/>
    </source>
</evidence>
<accession>A0A6N7VV96</accession>
<dbReference type="InterPro" id="IPR027417">
    <property type="entry name" value="P-loop_NTPase"/>
</dbReference>
<dbReference type="SUPFAM" id="SSF52540">
    <property type="entry name" value="P-loop containing nucleoside triphosphate hydrolases"/>
    <property type="match status" value="2"/>
</dbReference>
<dbReference type="Gene3D" id="3.40.50.300">
    <property type="entry name" value="P-loop containing nucleotide triphosphate hydrolases"/>
    <property type="match status" value="2"/>
</dbReference>
<dbReference type="InterPro" id="IPR003439">
    <property type="entry name" value="ABC_transporter-like_ATP-bd"/>
</dbReference>
<dbReference type="FunFam" id="3.40.50.300:FF:000011">
    <property type="entry name" value="Putative ABC transporter ATP-binding component"/>
    <property type="match status" value="1"/>
</dbReference>
<dbReference type="GO" id="GO:0005524">
    <property type="term" value="F:ATP binding"/>
    <property type="evidence" value="ECO:0007669"/>
    <property type="project" value="UniProtKB-KW"/>
</dbReference>
<dbReference type="Proteomes" id="UP000470875">
    <property type="component" value="Unassembled WGS sequence"/>
</dbReference>
<dbReference type="PANTHER" id="PTHR19211:SF14">
    <property type="entry name" value="ATP-BINDING CASSETTE SUB-FAMILY F MEMBER 1"/>
    <property type="match status" value="1"/>
</dbReference>
<dbReference type="InterPro" id="IPR050611">
    <property type="entry name" value="ABCF"/>
</dbReference>
<dbReference type="GO" id="GO:0016887">
    <property type="term" value="F:ATP hydrolysis activity"/>
    <property type="evidence" value="ECO:0007669"/>
    <property type="project" value="InterPro"/>
</dbReference>
<dbReference type="CDD" id="cd03221">
    <property type="entry name" value="ABCF_EF-3"/>
    <property type="match status" value="1"/>
</dbReference>
<name>A0A6N7VV96_9ACTO</name>
<dbReference type="AlphaFoldDB" id="A0A6N7VV96"/>
<organism evidence="5 6">
    <name type="scientific">Scrofimicrobium canadense</name>
    <dbReference type="NCBI Taxonomy" id="2652290"/>
    <lineage>
        <taxon>Bacteria</taxon>
        <taxon>Bacillati</taxon>
        <taxon>Actinomycetota</taxon>
        <taxon>Actinomycetes</taxon>
        <taxon>Actinomycetales</taxon>
        <taxon>Actinomycetaceae</taxon>
        <taxon>Scrofimicrobium</taxon>
    </lineage>
</organism>
<comment type="caution">
    <text evidence="5">The sequence shown here is derived from an EMBL/GenBank/DDBJ whole genome shotgun (WGS) entry which is preliminary data.</text>
</comment>
<dbReference type="InterPro" id="IPR003593">
    <property type="entry name" value="AAA+_ATPase"/>
</dbReference>
<evidence type="ECO:0000313" key="5">
    <source>
        <dbReference type="EMBL" id="MSS84910.1"/>
    </source>
</evidence>
<dbReference type="SMART" id="SM00382">
    <property type="entry name" value="AAA"/>
    <property type="match status" value="2"/>
</dbReference>
<evidence type="ECO:0000259" key="4">
    <source>
        <dbReference type="PROSITE" id="PS50893"/>
    </source>
</evidence>
<gene>
    <name evidence="5" type="ORF">FYJ24_09065</name>
</gene>
<proteinExistence type="predicted"/>
<evidence type="ECO:0000256" key="3">
    <source>
        <dbReference type="ARBA" id="ARBA00022840"/>
    </source>
</evidence>
<evidence type="ECO:0000256" key="2">
    <source>
        <dbReference type="ARBA" id="ARBA00022741"/>
    </source>
</evidence>
<evidence type="ECO:0000256" key="1">
    <source>
        <dbReference type="ARBA" id="ARBA00022737"/>
    </source>
</evidence>
<keyword evidence="1" id="KW-0677">Repeat</keyword>
<dbReference type="RefSeq" id="WP_154545672.1">
    <property type="nucleotide sequence ID" value="NZ_VULO01000010.1"/>
</dbReference>
<keyword evidence="3 5" id="KW-0067">ATP-binding</keyword>
<keyword evidence="6" id="KW-1185">Reference proteome</keyword>
<dbReference type="Pfam" id="PF00005">
    <property type="entry name" value="ABC_tran"/>
    <property type="match status" value="2"/>
</dbReference>
<protein>
    <submittedName>
        <fullName evidence="5">ABC-F family ATP-binding cassette domain-containing protein</fullName>
    </submittedName>
</protein>
<dbReference type="PROSITE" id="PS50893">
    <property type="entry name" value="ABC_TRANSPORTER_2"/>
    <property type="match status" value="1"/>
</dbReference>